<keyword evidence="1" id="KW-0812">Transmembrane</keyword>
<dbReference type="EMBL" id="MFZH01000016">
    <property type="protein sequence ID" value="OGK19199.1"/>
    <property type="molecule type" value="Genomic_DNA"/>
</dbReference>
<accession>A0A1F7GJX2</accession>
<keyword evidence="1" id="KW-0472">Membrane</keyword>
<sequence>MDPIAPNLDVLPEARKSSLKVPLILIGIIVVLIGSILGMIGLNRPTLDTTSSASGGKWPYGALPNVMLETNTLRVDTDESTGLMSIHGNIIFAKHLSSGAESWVVWASTDTKGKKNVGTTFPKGNNQLFPPKPPFPNPGTFRAGSGYPAEGTRVFGPAPKENEGTLKNNSESVQKHYFDIYDISIQKDVCTIYLNYRSNRQGASSLGNSSPLFFEITLPACLATPTPSRPVPTPTNVPLGCQYVRTFQDPVVNNRVNNYLNCRDFCGTDKQNGFCEVGSSAQCTQGACRAAKDNTGRNVYGTWYCCVRASCGKTCTPQTADSDCSAGLACLPKKCEKGVGCIQTYTCQDVVGCAQAGSCQCTDQVGVYPTEKPTP</sequence>
<dbReference type="AlphaFoldDB" id="A0A1F7GJX2"/>
<evidence type="ECO:0000313" key="3">
    <source>
        <dbReference type="Proteomes" id="UP000176850"/>
    </source>
</evidence>
<evidence type="ECO:0000256" key="1">
    <source>
        <dbReference type="SAM" id="Phobius"/>
    </source>
</evidence>
<protein>
    <submittedName>
        <fullName evidence="2">Uncharacterized protein</fullName>
    </submittedName>
</protein>
<name>A0A1F7GJX2_9BACT</name>
<comment type="caution">
    <text evidence="2">The sequence shown here is derived from an EMBL/GenBank/DDBJ whole genome shotgun (WGS) entry which is preliminary data.</text>
</comment>
<feature type="transmembrane region" description="Helical" evidence="1">
    <location>
        <begin position="21"/>
        <end position="42"/>
    </location>
</feature>
<proteinExistence type="predicted"/>
<gene>
    <name evidence="2" type="ORF">A2799_00025</name>
</gene>
<keyword evidence="1" id="KW-1133">Transmembrane helix</keyword>
<organism evidence="2 3">
    <name type="scientific">Candidatus Roizmanbacteria bacterium RIFCSPHIGHO2_01_FULL_39_24</name>
    <dbReference type="NCBI Taxonomy" id="1802032"/>
    <lineage>
        <taxon>Bacteria</taxon>
        <taxon>Candidatus Roizmaniibacteriota</taxon>
    </lineage>
</organism>
<evidence type="ECO:0000313" key="2">
    <source>
        <dbReference type="EMBL" id="OGK19199.1"/>
    </source>
</evidence>
<dbReference type="Proteomes" id="UP000176850">
    <property type="component" value="Unassembled WGS sequence"/>
</dbReference>
<reference evidence="2 3" key="1">
    <citation type="journal article" date="2016" name="Nat. Commun.">
        <title>Thousands of microbial genomes shed light on interconnected biogeochemical processes in an aquifer system.</title>
        <authorList>
            <person name="Anantharaman K."/>
            <person name="Brown C.T."/>
            <person name="Hug L.A."/>
            <person name="Sharon I."/>
            <person name="Castelle C.J."/>
            <person name="Probst A.J."/>
            <person name="Thomas B.C."/>
            <person name="Singh A."/>
            <person name="Wilkins M.J."/>
            <person name="Karaoz U."/>
            <person name="Brodie E.L."/>
            <person name="Williams K.H."/>
            <person name="Hubbard S.S."/>
            <person name="Banfield J.F."/>
        </authorList>
    </citation>
    <scope>NUCLEOTIDE SEQUENCE [LARGE SCALE GENOMIC DNA]</scope>
</reference>